<dbReference type="PANTHER" id="PTHR43767:SF1">
    <property type="entry name" value="NONRIBOSOMAL PEPTIDE SYNTHASE PES1 (EUROFUNG)-RELATED"/>
    <property type="match status" value="1"/>
</dbReference>
<comment type="similarity">
    <text evidence="5">Belongs to the ATP-dependent AMP-binding enzyme family. MenE subfamily.</text>
</comment>
<keyword evidence="3 5" id="KW-0547">Nucleotide-binding</keyword>
<dbReference type="HAMAP" id="MF_00731">
    <property type="entry name" value="MenE"/>
    <property type="match status" value="1"/>
</dbReference>
<dbReference type="GO" id="GO:0008756">
    <property type="term" value="F:o-succinylbenzoate-CoA ligase activity"/>
    <property type="evidence" value="ECO:0007669"/>
    <property type="project" value="UniProtKB-UniRule"/>
</dbReference>
<protein>
    <recommendedName>
        <fullName evidence="5">2-succinylbenzoate--CoA ligase</fullName>
        <ecNumber evidence="5">6.2.1.26</ecNumber>
    </recommendedName>
    <alternativeName>
        <fullName evidence="5">o-succinylbenzoyl-CoA synthetase</fullName>
        <shortName evidence="5">OSB-CoA synthetase</shortName>
    </alternativeName>
</protein>
<comment type="pathway">
    <text evidence="5">Quinol/quinone metabolism; 1,4-dihydroxy-2-naphthoate biosynthesis; 1,4-dihydroxy-2-naphthoate from chorismate: step 5/7.</text>
</comment>
<feature type="domain" description="AMP-dependent synthetase/ligase" evidence="6">
    <location>
        <begin position="6"/>
        <end position="368"/>
    </location>
</feature>
<dbReference type="Pfam" id="PF13193">
    <property type="entry name" value="AMP-binding_C"/>
    <property type="match status" value="1"/>
</dbReference>
<name>A0A1Y3PFQ7_9BACI</name>
<dbReference type="UniPathway" id="UPA00079"/>
<keyword evidence="1 5" id="KW-0474">Menaquinone biosynthesis</keyword>
<comment type="caution">
    <text evidence="8">The sequence shown here is derived from an EMBL/GenBank/DDBJ whole genome shotgun (WGS) entry which is preliminary data.</text>
</comment>
<dbReference type="Pfam" id="PF00501">
    <property type="entry name" value="AMP-binding"/>
    <property type="match status" value="1"/>
</dbReference>
<dbReference type="AlphaFoldDB" id="A0A1Y3PFQ7"/>
<evidence type="ECO:0000256" key="1">
    <source>
        <dbReference type="ARBA" id="ARBA00022428"/>
    </source>
</evidence>
<gene>
    <name evidence="5" type="primary">menE</name>
    <name evidence="8" type="ORF">BAA01_02110</name>
</gene>
<keyword evidence="2 5" id="KW-0436">Ligase</keyword>
<evidence type="ECO:0000256" key="5">
    <source>
        <dbReference type="HAMAP-Rule" id="MF_00731"/>
    </source>
</evidence>
<dbReference type="Proteomes" id="UP000196475">
    <property type="component" value="Unassembled WGS sequence"/>
</dbReference>
<evidence type="ECO:0000259" key="6">
    <source>
        <dbReference type="Pfam" id="PF00501"/>
    </source>
</evidence>
<dbReference type="NCBIfam" id="NF002966">
    <property type="entry name" value="PRK03640.1"/>
    <property type="match status" value="1"/>
</dbReference>
<dbReference type="InterPro" id="IPR025110">
    <property type="entry name" value="AMP-bd_C"/>
</dbReference>
<comment type="pathway">
    <text evidence="5">Quinol/quinone metabolism; menaquinone biosynthesis.</text>
</comment>
<dbReference type="InterPro" id="IPR000873">
    <property type="entry name" value="AMP-dep_synth/lig_dom"/>
</dbReference>
<dbReference type="InterPro" id="IPR010192">
    <property type="entry name" value="MenE"/>
</dbReference>
<comment type="function">
    <text evidence="5">Converts 2-succinylbenzoate (OSB) to 2-succinylbenzoyl-CoA (OSB-CoA).</text>
</comment>
<dbReference type="InterPro" id="IPR045851">
    <property type="entry name" value="AMP-bd_C_sf"/>
</dbReference>
<dbReference type="NCBIfam" id="TIGR01923">
    <property type="entry name" value="menE"/>
    <property type="match status" value="1"/>
</dbReference>
<dbReference type="InterPro" id="IPR020845">
    <property type="entry name" value="AMP-binding_CS"/>
</dbReference>
<dbReference type="GO" id="GO:0005524">
    <property type="term" value="F:ATP binding"/>
    <property type="evidence" value="ECO:0007669"/>
    <property type="project" value="UniProtKB-KW"/>
</dbReference>
<dbReference type="PANTHER" id="PTHR43767">
    <property type="entry name" value="LONG-CHAIN-FATTY-ACID--COA LIGASE"/>
    <property type="match status" value="1"/>
</dbReference>
<keyword evidence="4 5" id="KW-0067">ATP-binding</keyword>
<feature type="domain" description="AMP-binding enzyme C-terminal" evidence="7">
    <location>
        <begin position="418"/>
        <end position="493"/>
    </location>
</feature>
<dbReference type="InterPro" id="IPR050237">
    <property type="entry name" value="ATP-dep_AMP-bd_enzyme"/>
</dbReference>
<sequence length="508" mass="55984">MPNWLARQATLSPGKLALIAGEVRWTFAELESRARKLAQELARLGVGTGDRVAVLCQNGAHLVTLIHALMKRGAVLVPFNLRLSVSELAWQVQDVKPHLFFYDAAHERKAAGLLERFPDLKAVQLEQVLEGRPLLRQTGHRDHSGARHSECESHILEYLDRNQVHCIIYTSGTTGKPKGAMLTYGNHWWSATGSALNLGNLPDDRWLACVPLFHVSGLSILMRSVILGIPMVLLPGFDPDEVNRVIEEEKVTIISVVSNMLRRMLEAQGNRPYPSHLRCVLLGGGPAPRTLLEACAERGIPVVQTYGMTETASQVVTLPPHEALRKLGSAGKPLFSVELRIASDGEETAPGEVGEILIRGPNVTAGYFGRPEETAKAIRDGWLHTGDLGYLDDEGFLYVLDRRHDLIISGGENVYPAEVEAVLSAHPHIVEAGVVGVPDEQWGQVPVAVVRVRDGVELDEQAVIAFCRERLASYKVPRKICRTEQLPYNASGKLVRHQLRQWLLEGGL</sequence>
<comment type="catalytic activity">
    <reaction evidence="5">
        <text>2-succinylbenzoate + ATP + CoA = 2-succinylbenzoyl-CoA + AMP + diphosphate</text>
        <dbReference type="Rhea" id="RHEA:17009"/>
        <dbReference type="ChEBI" id="CHEBI:18325"/>
        <dbReference type="ChEBI" id="CHEBI:30616"/>
        <dbReference type="ChEBI" id="CHEBI:33019"/>
        <dbReference type="ChEBI" id="CHEBI:57287"/>
        <dbReference type="ChEBI" id="CHEBI:57364"/>
        <dbReference type="ChEBI" id="CHEBI:456215"/>
        <dbReference type="EC" id="6.2.1.26"/>
    </reaction>
</comment>
<proteinExistence type="inferred from homology"/>
<dbReference type="SUPFAM" id="SSF56801">
    <property type="entry name" value="Acetyl-CoA synthetase-like"/>
    <property type="match status" value="1"/>
</dbReference>
<dbReference type="UniPathway" id="UPA01057">
    <property type="reaction ID" value="UER00166"/>
</dbReference>
<dbReference type="GO" id="GO:0009234">
    <property type="term" value="P:menaquinone biosynthetic process"/>
    <property type="evidence" value="ECO:0007669"/>
    <property type="project" value="UniProtKB-UniRule"/>
</dbReference>
<dbReference type="NCBIfam" id="NF004837">
    <property type="entry name" value="PRK06187.1"/>
    <property type="match status" value="1"/>
</dbReference>
<dbReference type="PROSITE" id="PS00455">
    <property type="entry name" value="AMP_BINDING"/>
    <property type="match status" value="1"/>
</dbReference>
<dbReference type="Gene3D" id="3.40.50.12780">
    <property type="entry name" value="N-terminal domain of ligase-like"/>
    <property type="match status" value="1"/>
</dbReference>
<evidence type="ECO:0000259" key="7">
    <source>
        <dbReference type="Pfam" id="PF13193"/>
    </source>
</evidence>
<evidence type="ECO:0000256" key="4">
    <source>
        <dbReference type="ARBA" id="ARBA00022840"/>
    </source>
</evidence>
<dbReference type="EMBL" id="LZRT01000094">
    <property type="protein sequence ID" value="OUM86172.1"/>
    <property type="molecule type" value="Genomic_DNA"/>
</dbReference>
<evidence type="ECO:0000256" key="2">
    <source>
        <dbReference type="ARBA" id="ARBA00022598"/>
    </source>
</evidence>
<dbReference type="Gene3D" id="3.30.300.30">
    <property type="match status" value="1"/>
</dbReference>
<accession>A0A1Y3PFQ7</accession>
<dbReference type="FunFam" id="3.30.300.30:FF:000008">
    <property type="entry name" value="2,3-dihydroxybenzoate-AMP ligase"/>
    <property type="match status" value="1"/>
</dbReference>
<evidence type="ECO:0000313" key="9">
    <source>
        <dbReference type="Proteomes" id="UP000196475"/>
    </source>
</evidence>
<dbReference type="InterPro" id="IPR042099">
    <property type="entry name" value="ANL_N_sf"/>
</dbReference>
<reference evidence="9" key="1">
    <citation type="submission" date="2016-06" db="EMBL/GenBank/DDBJ databases">
        <authorList>
            <person name="Nascimento L."/>
            <person name="Pereira R.V."/>
            <person name="Martins L.F."/>
            <person name="Quaggio R.B."/>
            <person name="Silva A.M."/>
            <person name="Setubal J.C."/>
        </authorList>
    </citation>
    <scope>NUCLEOTIDE SEQUENCE [LARGE SCALE GENOMIC DNA]</scope>
</reference>
<organism evidence="8 9">
    <name type="scientific">Bacillus thermozeamaize</name>
    <dbReference type="NCBI Taxonomy" id="230954"/>
    <lineage>
        <taxon>Bacteria</taxon>
        <taxon>Bacillati</taxon>
        <taxon>Bacillota</taxon>
        <taxon>Bacilli</taxon>
        <taxon>Bacillales</taxon>
        <taxon>Bacillaceae</taxon>
        <taxon>Bacillus</taxon>
    </lineage>
</organism>
<evidence type="ECO:0000313" key="8">
    <source>
        <dbReference type="EMBL" id="OUM86172.1"/>
    </source>
</evidence>
<evidence type="ECO:0000256" key="3">
    <source>
        <dbReference type="ARBA" id="ARBA00022741"/>
    </source>
</evidence>
<dbReference type="EC" id="6.2.1.26" evidence="5"/>